<dbReference type="RefSeq" id="WP_099540776.1">
    <property type="nucleotide sequence ID" value="NZ_PEBQ01000079.1"/>
</dbReference>
<comment type="caution">
    <text evidence="1">The sequence shown here is derived from an EMBL/GenBank/DDBJ whole genome shotgun (WGS) entry which is preliminary data.</text>
</comment>
<dbReference type="NCBIfam" id="TIGR02565">
    <property type="entry name" value="cas_Csy2"/>
    <property type="match status" value="1"/>
</dbReference>
<dbReference type="InterPro" id="IPR013398">
    <property type="entry name" value="CRISPR-assoc_prot_Csy2"/>
</dbReference>
<reference evidence="1 2" key="1">
    <citation type="submission" date="2017-10" db="EMBL/GenBank/DDBJ databases">
        <title>Genomic analysis of the genus Acetobacter.</title>
        <authorList>
            <person name="Kim K.H."/>
            <person name="Chun B.H."/>
            <person name="Son A.R."/>
            <person name="Jeon C.O."/>
        </authorList>
    </citation>
    <scope>NUCLEOTIDE SEQUENCE [LARGE SCALE GENOMIC DNA]</scope>
    <source>
        <strain evidence="1 2">LHT 2458</strain>
    </source>
</reference>
<evidence type="ECO:0000313" key="1">
    <source>
        <dbReference type="EMBL" id="PHY94708.1"/>
    </source>
</evidence>
<accession>A0A2G4RDU0</accession>
<sequence>MTCPDNVSFSHFLVIPRVTVTGANAISSPITYGFPSITNFLGMMWALQRKVSSAGLSDVTFHGVGVVCHASRLHAARFWGGSGVGMVNTFSQTRNPLNSRGQVAPIIEEGRINLNVSFVFSVNCPRWSLAPASTVKSDLSIILHTLMTLRAASGTLDQDPSISPVQREPWLLGNTPNIESEFMETRFSLLPGFSLVGRHDALIERLRHLRSTSMVEANLMDALVSFCRHEWSYNQHAGEWERTSPISDGWLVPMPVGYVGISDLSGPGDIPESRDNSVPHHFVESIYSVGEWVSPHRISSPVDLIWHADRGQSGIYRCLNSYSANRIHEDD</sequence>
<dbReference type="AlphaFoldDB" id="A0A2G4RDU0"/>
<proteinExistence type="predicted"/>
<evidence type="ECO:0000313" key="2">
    <source>
        <dbReference type="Proteomes" id="UP000228751"/>
    </source>
</evidence>
<protein>
    <submittedName>
        <fullName evidence="1">Type I-F CRISPR-associated protein Csy2</fullName>
    </submittedName>
</protein>
<dbReference type="CDD" id="cd09736">
    <property type="entry name" value="Csy2_I-F"/>
    <property type="match status" value="1"/>
</dbReference>
<dbReference type="Pfam" id="PF09614">
    <property type="entry name" value="Cas_Csy2"/>
    <property type="match status" value="1"/>
</dbReference>
<dbReference type="Proteomes" id="UP000228751">
    <property type="component" value="Unassembled WGS sequence"/>
</dbReference>
<name>A0A2G4RDU0_9PROT</name>
<dbReference type="OrthoDB" id="1550641at2"/>
<keyword evidence="2" id="KW-1185">Reference proteome</keyword>
<gene>
    <name evidence="1" type="primary">csy2</name>
    <name evidence="1" type="ORF">CSR02_04845</name>
</gene>
<organism evidence="1 2">
    <name type="scientific">Acetobacter pomorum</name>
    <dbReference type="NCBI Taxonomy" id="65959"/>
    <lineage>
        <taxon>Bacteria</taxon>
        <taxon>Pseudomonadati</taxon>
        <taxon>Pseudomonadota</taxon>
        <taxon>Alphaproteobacteria</taxon>
        <taxon>Acetobacterales</taxon>
        <taxon>Acetobacteraceae</taxon>
        <taxon>Acetobacter</taxon>
    </lineage>
</organism>
<dbReference type="EMBL" id="PEBQ01000079">
    <property type="protein sequence ID" value="PHY94708.1"/>
    <property type="molecule type" value="Genomic_DNA"/>
</dbReference>